<organism evidence="1 2">
    <name type="scientific">Pectobacterium parvum</name>
    <dbReference type="NCBI Taxonomy" id="2778550"/>
    <lineage>
        <taxon>Bacteria</taxon>
        <taxon>Pseudomonadati</taxon>
        <taxon>Pseudomonadota</taxon>
        <taxon>Gammaproteobacteria</taxon>
        <taxon>Enterobacterales</taxon>
        <taxon>Pectobacteriaceae</taxon>
        <taxon>Pectobacterium</taxon>
    </lineage>
</organism>
<comment type="caution">
    <text evidence="1">The sequence shown here is derived from an EMBL/GenBank/DDBJ whole genome shotgun (WGS) entry which is preliminary data.</text>
</comment>
<sequence length="81" mass="9095">MVFVNWRSVATVNFYGTDDTGKVHTYLMSMGYEKQDHCDVEAECWRAAGTYDVVTVAAFDTDKSVMVQVYSSPYAEPLPAK</sequence>
<keyword evidence="2" id="KW-1185">Reference proteome</keyword>
<proteinExistence type="predicted"/>
<name>A0ABW8FTW1_9GAMM</name>
<dbReference type="Proteomes" id="UP001617714">
    <property type="component" value="Unassembled WGS sequence"/>
</dbReference>
<accession>A0ABW8FTW1</accession>
<reference evidence="1 2" key="1">
    <citation type="submission" date="2024-10" db="EMBL/GenBank/DDBJ databases">
        <authorList>
            <person name="Lu C.-H."/>
        </authorList>
    </citation>
    <scope>NUCLEOTIDE SEQUENCE [LARGE SCALE GENOMIC DNA]</scope>
    <source>
        <strain evidence="1 2">22QBSP01-2</strain>
    </source>
</reference>
<protein>
    <submittedName>
        <fullName evidence="1">Uncharacterized protein</fullName>
    </submittedName>
</protein>
<dbReference type="RefSeq" id="WP_243411057.1">
    <property type="nucleotide sequence ID" value="NZ_JBIXKD010000002.1"/>
</dbReference>
<evidence type="ECO:0000313" key="1">
    <source>
        <dbReference type="EMBL" id="MFJ5320258.1"/>
    </source>
</evidence>
<dbReference type="EMBL" id="JBIXKD010000002">
    <property type="protein sequence ID" value="MFJ5320258.1"/>
    <property type="molecule type" value="Genomic_DNA"/>
</dbReference>
<evidence type="ECO:0000313" key="2">
    <source>
        <dbReference type="Proteomes" id="UP001617714"/>
    </source>
</evidence>
<gene>
    <name evidence="1" type="ORF">ACIPSN_02490</name>
</gene>